<name>A0ABN5YWC1_9MYCO</name>
<proteinExistence type="predicted"/>
<keyword evidence="1" id="KW-0805">Transcription regulation</keyword>
<evidence type="ECO:0000259" key="4">
    <source>
        <dbReference type="PROSITE" id="PS50043"/>
    </source>
</evidence>
<dbReference type="PANTHER" id="PTHR44688">
    <property type="entry name" value="DNA-BINDING TRANSCRIPTIONAL ACTIVATOR DEVR_DOSR"/>
    <property type="match status" value="1"/>
</dbReference>
<dbReference type="Proteomes" id="UP000465609">
    <property type="component" value="Chromosome"/>
</dbReference>
<sequence length="357" mass="38662">MSVFELAHHAISDVVLGSLDVPQFQERAMADLYTRVLADVSYAAGSLEYSGSGDEVLMLLQQATHHEAAALLAWDRLLMRHRPIASAGYRAETVEQLGDRYAASEENRVVEAASGPVRIDDVPRYRETPMFREVLGPAGFQDGMTTRLYRDDGSYAGMLHLSAADAGTFDHRARDLVAALGTVMSRLTVVKRLPALLPPVPEGALVGVVDKFGGVKPVDGFHLPLVMADQRFQAFVARFLRSSSPAAVGLWPTGQHWASVTLTRVVDQGLNAATLVQETPIEPIPYGLSNRELDILAGMASGHTNRQIAALRSISVRTVTSHVESILRKMDTGSRATAVVAAAREGLLRLDCTQGRI</sequence>
<dbReference type="Pfam" id="PF00196">
    <property type="entry name" value="GerE"/>
    <property type="match status" value="1"/>
</dbReference>
<dbReference type="Gene3D" id="1.10.10.10">
    <property type="entry name" value="Winged helix-like DNA-binding domain superfamily/Winged helix DNA-binding domain"/>
    <property type="match status" value="1"/>
</dbReference>
<dbReference type="PROSITE" id="PS50043">
    <property type="entry name" value="HTH_LUXR_2"/>
    <property type="match status" value="1"/>
</dbReference>
<dbReference type="PRINTS" id="PR00038">
    <property type="entry name" value="HTHLUXR"/>
</dbReference>
<keyword evidence="6" id="KW-1185">Reference proteome</keyword>
<evidence type="ECO:0000256" key="3">
    <source>
        <dbReference type="ARBA" id="ARBA00023163"/>
    </source>
</evidence>
<dbReference type="InterPro" id="IPR036388">
    <property type="entry name" value="WH-like_DNA-bd_sf"/>
</dbReference>
<feature type="domain" description="HTH luxR-type" evidence="4">
    <location>
        <begin position="280"/>
        <end position="346"/>
    </location>
</feature>
<accession>A0ABN5YWC1</accession>
<protein>
    <recommendedName>
        <fullName evidence="4">HTH luxR-type domain-containing protein</fullName>
    </recommendedName>
</protein>
<organism evidence="5 6">
    <name type="scientific">Mycolicibacterium aubagnense</name>
    <dbReference type="NCBI Taxonomy" id="319707"/>
    <lineage>
        <taxon>Bacteria</taxon>
        <taxon>Bacillati</taxon>
        <taxon>Actinomycetota</taxon>
        <taxon>Actinomycetes</taxon>
        <taxon>Mycobacteriales</taxon>
        <taxon>Mycobacteriaceae</taxon>
        <taxon>Mycolicibacterium</taxon>
    </lineage>
</organism>
<reference evidence="5 6" key="1">
    <citation type="journal article" date="2019" name="Emerg. Microbes Infect.">
        <title>Comprehensive subspecies identification of 175 nontuberculous mycobacteria species based on 7547 genomic profiles.</title>
        <authorList>
            <person name="Matsumoto Y."/>
            <person name="Kinjo T."/>
            <person name="Motooka D."/>
            <person name="Nabeya D."/>
            <person name="Jung N."/>
            <person name="Uechi K."/>
            <person name="Horii T."/>
            <person name="Iida T."/>
            <person name="Fujita J."/>
            <person name="Nakamura S."/>
        </authorList>
    </citation>
    <scope>NUCLEOTIDE SEQUENCE [LARGE SCALE GENOMIC DNA]</scope>
    <source>
        <strain evidence="5 6">JCM 15296</strain>
    </source>
</reference>
<dbReference type="PANTHER" id="PTHR44688:SF16">
    <property type="entry name" value="DNA-BINDING TRANSCRIPTIONAL ACTIVATOR DEVR_DOSR"/>
    <property type="match status" value="1"/>
</dbReference>
<evidence type="ECO:0000256" key="1">
    <source>
        <dbReference type="ARBA" id="ARBA00023015"/>
    </source>
</evidence>
<keyword evidence="3" id="KW-0804">Transcription</keyword>
<dbReference type="SMART" id="SM00421">
    <property type="entry name" value="HTH_LUXR"/>
    <property type="match status" value="1"/>
</dbReference>
<dbReference type="SUPFAM" id="SSF46894">
    <property type="entry name" value="C-terminal effector domain of the bipartite response regulators"/>
    <property type="match status" value="1"/>
</dbReference>
<gene>
    <name evidence="5" type="ORF">MAUB_33200</name>
</gene>
<evidence type="ECO:0000313" key="6">
    <source>
        <dbReference type="Proteomes" id="UP000465609"/>
    </source>
</evidence>
<evidence type="ECO:0000256" key="2">
    <source>
        <dbReference type="ARBA" id="ARBA00023125"/>
    </source>
</evidence>
<keyword evidence="2" id="KW-0238">DNA-binding</keyword>
<evidence type="ECO:0000313" key="5">
    <source>
        <dbReference type="EMBL" id="BBX85447.1"/>
    </source>
</evidence>
<dbReference type="EMBL" id="AP022577">
    <property type="protein sequence ID" value="BBX85447.1"/>
    <property type="molecule type" value="Genomic_DNA"/>
</dbReference>
<dbReference type="CDD" id="cd06170">
    <property type="entry name" value="LuxR_C_like"/>
    <property type="match status" value="1"/>
</dbReference>
<dbReference type="InterPro" id="IPR000792">
    <property type="entry name" value="Tscrpt_reg_LuxR_C"/>
</dbReference>
<dbReference type="InterPro" id="IPR016032">
    <property type="entry name" value="Sig_transdc_resp-reg_C-effctor"/>
</dbReference>